<evidence type="ECO:0000313" key="2">
    <source>
        <dbReference type="Proteomes" id="UP000037035"/>
    </source>
</evidence>
<reference evidence="1 2" key="1">
    <citation type="submission" date="2015-08" db="EMBL/GenBank/DDBJ databases">
        <title>Next Generation Sequencing and Analysis of the Genome of Puccinia sorghi L Schw, the Causal Agent of Maize Common Rust.</title>
        <authorList>
            <person name="Rochi L."/>
            <person name="Burguener G."/>
            <person name="Darino M."/>
            <person name="Turjanski A."/>
            <person name="Kreff E."/>
            <person name="Dieguez M.J."/>
            <person name="Sacco F."/>
        </authorList>
    </citation>
    <scope>NUCLEOTIDE SEQUENCE [LARGE SCALE GENOMIC DNA]</scope>
    <source>
        <strain evidence="1 2">RO10H11247</strain>
    </source>
</reference>
<dbReference type="AlphaFoldDB" id="A0A0L6UGU8"/>
<dbReference type="Proteomes" id="UP000037035">
    <property type="component" value="Unassembled WGS sequence"/>
</dbReference>
<name>A0A0L6UGU8_9BASI</name>
<sequence length="209" mass="24146">TWSQPYLMKVFNAEEVAFNKFLDNFKYSFFDPNRQHRAEAYTQEFNSHACTIGWANTPLMSLYQHGLKENFQLTVVMSNIQFNSLQTMQAMALKAGHTIEGIKNGQTSPIPTTQKFTNYSIPSPTLNTRQHHRKVARNLCLQLTQLEDTLAPPNCESCQPLKIPDSEKAEHSQSLSRLQCGKRCKKVLKTHQRRNLSYLLSWFLFPKCM</sequence>
<evidence type="ECO:0008006" key="3">
    <source>
        <dbReference type="Google" id="ProtNLM"/>
    </source>
</evidence>
<organism evidence="1 2">
    <name type="scientific">Puccinia sorghi</name>
    <dbReference type="NCBI Taxonomy" id="27349"/>
    <lineage>
        <taxon>Eukaryota</taxon>
        <taxon>Fungi</taxon>
        <taxon>Dikarya</taxon>
        <taxon>Basidiomycota</taxon>
        <taxon>Pucciniomycotina</taxon>
        <taxon>Pucciniomycetes</taxon>
        <taxon>Pucciniales</taxon>
        <taxon>Pucciniaceae</taxon>
        <taxon>Puccinia</taxon>
    </lineage>
</organism>
<dbReference type="OrthoDB" id="5552562at2759"/>
<comment type="caution">
    <text evidence="1">The sequence shown here is derived from an EMBL/GenBank/DDBJ whole genome shotgun (WGS) entry which is preliminary data.</text>
</comment>
<dbReference type="VEuPathDB" id="FungiDB:VP01_6756g1"/>
<evidence type="ECO:0000313" key="1">
    <source>
        <dbReference type="EMBL" id="KNZ47015.1"/>
    </source>
</evidence>
<feature type="non-terminal residue" evidence="1">
    <location>
        <position position="1"/>
    </location>
</feature>
<protein>
    <recommendedName>
        <fullName evidence="3">Retrotransposon gag domain-containing protein</fullName>
    </recommendedName>
</protein>
<dbReference type="EMBL" id="LAVV01012113">
    <property type="protein sequence ID" value="KNZ47015.1"/>
    <property type="molecule type" value="Genomic_DNA"/>
</dbReference>
<accession>A0A0L6UGU8</accession>
<gene>
    <name evidence="1" type="ORF">VP01_6756g1</name>
</gene>
<keyword evidence="2" id="KW-1185">Reference proteome</keyword>
<feature type="non-terminal residue" evidence="1">
    <location>
        <position position="209"/>
    </location>
</feature>
<proteinExistence type="predicted"/>